<dbReference type="EMBL" id="CP046522">
    <property type="protein sequence ID" value="QGU95908.1"/>
    <property type="molecule type" value="Genomic_DNA"/>
</dbReference>
<gene>
    <name evidence="1" type="ORF">GOM49_13130</name>
</gene>
<reference evidence="1 2" key="1">
    <citation type="submission" date="2019-12" db="EMBL/GenBank/DDBJ databases">
        <title>Genome sequenceing of Clostridium bovifaecis.</title>
        <authorList>
            <person name="Yao Y."/>
        </authorList>
    </citation>
    <scope>NUCLEOTIDE SEQUENCE [LARGE SCALE GENOMIC DNA]</scope>
    <source>
        <strain evidence="1 2">BXX</strain>
    </source>
</reference>
<dbReference type="SUPFAM" id="SSF48295">
    <property type="entry name" value="TrpR-like"/>
    <property type="match status" value="1"/>
</dbReference>
<organism evidence="1 2">
    <name type="scientific">Clostridium bovifaecis</name>
    <dbReference type="NCBI Taxonomy" id="2184719"/>
    <lineage>
        <taxon>Bacteria</taxon>
        <taxon>Bacillati</taxon>
        <taxon>Bacillota</taxon>
        <taxon>Clostridia</taxon>
        <taxon>Eubacteriales</taxon>
        <taxon>Clostridiaceae</taxon>
        <taxon>Clostridium</taxon>
    </lineage>
</organism>
<keyword evidence="2" id="KW-1185">Reference proteome</keyword>
<proteinExistence type="predicted"/>
<name>A0A6I6F6D3_9CLOT</name>
<protein>
    <submittedName>
        <fullName evidence="1">Uncharacterized protein</fullName>
    </submittedName>
</protein>
<evidence type="ECO:0000313" key="1">
    <source>
        <dbReference type="EMBL" id="QGU95908.1"/>
    </source>
</evidence>
<accession>A0A6I6F6D3</accession>
<dbReference type="AlphaFoldDB" id="A0A6I6F6D3"/>
<dbReference type="InterPro" id="IPR010921">
    <property type="entry name" value="Trp_repressor/repl_initiator"/>
</dbReference>
<evidence type="ECO:0000313" key="2">
    <source>
        <dbReference type="Proteomes" id="UP000422764"/>
    </source>
</evidence>
<dbReference type="GO" id="GO:0043565">
    <property type="term" value="F:sequence-specific DNA binding"/>
    <property type="evidence" value="ECO:0007669"/>
    <property type="project" value="InterPro"/>
</dbReference>
<dbReference type="Proteomes" id="UP000422764">
    <property type="component" value="Chromosome"/>
</dbReference>
<sequence>MQFVYKLHNMDIKEETEFKSEPWNYKPNKSMLVSGFTPEQVFEFVAKYIGQEGIPYVKYNRQNLNYKAICIILMRSICGFSLNDICSILGNVTASNVWQLCEIGLNIITKNYKNIVLDFINYTRAVTPST</sequence>